<dbReference type="RefSeq" id="XP_013891267.1">
    <property type="nucleotide sequence ID" value="XM_014035813.1"/>
</dbReference>
<dbReference type="GeneID" id="25733405"/>
<evidence type="ECO:0000313" key="2">
    <source>
        <dbReference type="Proteomes" id="UP000054498"/>
    </source>
</evidence>
<keyword evidence="2" id="KW-1185">Reference proteome</keyword>
<dbReference type="AlphaFoldDB" id="A0A0D2IWC2"/>
<dbReference type="Proteomes" id="UP000054498">
    <property type="component" value="Unassembled WGS sequence"/>
</dbReference>
<evidence type="ECO:0000313" key="1">
    <source>
        <dbReference type="EMBL" id="KIY92247.1"/>
    </source>
</evidence>
<accession>A0A0D2IWC2</accession>
<name>A0A0D2IWC2_9CHLO</name>
<protein>
    <submittedName>
        <fullName evidence="1">Uncharacterized protein</fullName>
    </submittedName>
</protein>
<dbReference type="EMBL" id="KK105808">
    <property type="protein sequence ID" value="KIY92247.1"/>
    <property type="molecule type" value="Genomic_DNA"/>
</dbReference>
<proteinExistence type="predicted"/>
<dbReference type="KEGG" id="mng:MNEG_15716"/>
<reference evidence="1 2" key="1">
    <citation type="journal article" date="2013" name="BMC Genomics">
        <title>Reconstruction of the lipid metabolism for the microalga Monoraphidium neglectum from its genome sequence reveals characteristics suitable for biofuel production.</title>
        <authorList>
            <person name="Bogen C."/>
            <person name="Al-Dilaimi A."/>
            <person name="Albersmeier A."/>
            <person name="Wichmann J."/>
            <person name="Grundmann M."/>
            <person name="Rupp O."/>
            <person name="Lauersen K.J."/>
            <person name="Blifernez-Klassen O."/>
            <person name="Kalinowski J."/>
            <person name="Goesmann A."/>
            <person name="Mussgnug J.H."/>
            <person name="Kruse O."/>
        </authorList>
    </citation>
    <scope>NUCLEOTIDE SEQUENCE [LARGE SCALE GENOMIC DNA]</scope>
    <source>
        <strain evidence="1 2">SAG 48.87</strain>
    </source>
</reference>
<sequence>MTAFIYAAVGLYPGDEAAARPEVVGGLSRLLALAPAARGACRLGCTCGEEESALFAQYAVQARRNALGALLTLVVRHPAVAEALSKDDAALRALTAIIGPPRPGLFGAAPEAYASDPGPSDEVVMALTLLAVVARGGMFRRAAIALTPGARAALAGLLTPSPADPRIRCAAVVCGAARLLAVMLEAKPGEEMSGPFITRGLDQAARAPLLASLSALAAGGGAARFGATASPRLVASGALERCAANASFCYEQLQMFFNANIMSLLGGASKS</sequence>
<organism evidence="1 2">
    <name type="scientific">Monoraphidium neglectum</name>
    <dbReference type="NCBI Taxonomy" id="145388"/>
    <lineage>
        <taxon>Eukaryota</taxon>
        <taxon>Viridiplantae</taxon>
        <taxon>Chlorophyta</taxon>
        <taxon>core chlorophytes</taxon>
        <taxon>Chlorophyceae</taxon>
        <taxon>CS clade</taxon>
        <taxon>Sphaeropleales</taxon>
        <taxon>Selenastraceae</taxon>
        <taxon>Monoraphidium</taxon>
    </lineage>
</organism>
<gene>
    <name evidence="1" type="ORF">MNEG_15716</name>
</gene>